<evidence type="ECO:0000259" key="4">
    <source>
        <dbReference type="PROSITE" id="PS01124"/>
    </source>
</evidence>
<dbReference type="Proteomes" id="UP001596978">
    <property type="component" value="Unassembled WGS sequence"/>
</dbReference>
<keyword evidence="6" id="KW-1185">Reference proteome</keyword>
<dbReference type="SMART" id="SM00342">
    <property type="entry name" value="HTH_ARAC"/>
    <property type="match status" value="1"/>
</dbReference>
<sequence length="288" mass="33183">MKVVPQAFYKHPKIEKVLMDGLSCVILKSITEADLQNERYLAAHALTLVLSGALRVEDASGNLTIVYKNQMVLLPKGIYAITDIIPHEGIFEAVVFFFDEEITDEFLSSFDHTGSDSYEKRLVINYNHQLRLFVDTLLTLYRGKQQNQFTRSKLLELLHLVALSIKDSEFAKRLVAIRSREKVPIMTFMQDNFAKPLDVIDYAYLSGRSVSTFQRDFKSRFGISPKKWLIEKRLEKAATLFKTTSDSVTSVMLAVGFENSSHFIKTFHKRFGLSPKQFQLRHRKDLYI</sequence>
<dbReference type="SUPFAM" id="SSF46689">
    <property type="entry name" value="Homeodomain-like"/>
    <property type="match status" value="2"/>
</dbReference>
<dbReference type="Gene3D" id="1.10.10.60">
    <property type="entry name" value="Homeodomain-like"/>
    <property type="match status" value="2"/>
</dbReference>
<dbReference type="PRINTS" id="PR00032">
    <property type="entry name" value="HTHARAC"/>
</dbReference>
<dbReference type="RefSeq" id="WP_386409713.1">
    <property type="nucleotide sequence ID" value="NZ_JBHTJH010000017.1"/>
</dbReference>
<dbReference type="PROSITE" id="PS01124">
    <property type="entry name" value="HTH_ARAC_FAMILY_2"/>
    <property type="match status" value="1"/>
</dbReference>
<dbReference type="Pfam" id="PF12833">
    <property type="entry name" value="HTH_18"/>
    <property type="match status" value="1"/>
</dbReference>
<gene>
    <name evidence="5" type="ORF">ACFQ1M_15205</name>
</gene>
<evidence type="ECO:0000256" key="3">
    <source>
        <dbReference type="ARBA" id="ARBA00023163"/>
    </source>
</evidence>
<keyword evidence="2" id="KW-0238">DNA-binding</keyword>
<dbReference type="EMBL" id="JBHTJH010000017">
    <property type="protein sequence ID" value="MFD0863563.1"/>
    <property type="molecule type" value="Genomic_DNA"/>
</dbReference>
<accession>A0ABW3D0F4</accession>
<evidence type="ECO:0000313" key="6">
    <source>
        <dbReference type="Proteomes" id="UP001596978"/>
    </source>
</evidence>
<feature type="domain" description="HTH araC/xylS-type" evidence="4">
    <location>
        <begin position="183"/>
        <end position="281"/>
    </location>
</feature>
<dbReference type="InterPro" id="IPR050204">
    <property type="entry name" value="AraC_XylS_family_regulators"/>
</dbReference>
<organism evidence="5 6">
    <name type="scientific">Sungkyunkwania multivorans</name>
    <dbReference type="NCBI Taxonomy" id="1173618"/>
    <lineage>
        <taxon>Bacteria</taxon>
        <taxon>Pseudomonadati</taxon>
        <taxon>Bacteroidota</taxon>
        <taxon>Flavobacteriia</taxon>
        <taxon>Flavobacteriales</taxon>
        <taxon>Flavobacteriaceae</taxon>
        <taxon>Sungkyunkwania</taxon>
    </lineage>
</organism>
<keyword evidence="3" id="KW-0804">Transcription</keyword>
<dbReference type="PANTHER" id="PTHR46796">
    <property type="entry name" value="HTH-TYPE TRANSCRIPTIONAL ACTIVATOR RHAS-RELATED"/>
    <property type="match status" value="1"/>
</dbReference>
<reference evidence="6" key="1">
    <citation type="journal article" date="2019" name="Int. J. Syst. Evol. Microbiol.">
        <title>The Global Catalogue of Microorganisms (GCM) 10K type strain sequencing project: providing services to taxonomists for standard genome sequencing and annotation.</title>
        <authorList>
            <consortium name="The Broad Institute Genomics Platform"/>
            <consortium name="The Broad Institute Genome Sequencing Center for Infectious Disease"/>
            <person name="Wu L."/>
            <person name="Ma J."/>
        </authorList>
    </citation>
    <scope>NUCLEOTIDE SEQUENCE [LARGE SCALE GENOMIC DNA]</scope>
    <source>
        <strain evidence="6">CCUG 62952</strain>
    </source>
</reference>
<proteinExistence type="predicted"/>
<keyword evidence="1" id="KW-0805">Transcription regulation</keyword>
<evidence type="ECO:0000313" key="5">
    <source>
        <dbReference type="EMBL" id="MFD0863563.1"/>
    </source>
</evidence>
<name>A0ABW3D0F4_9FLAO</name>
<dbReference type="InterPro" id="IPR009057">
    <property type="entry name" value="Homeodomain-like_sf"/>
</dbReference>
<evidence type="ECO:0000256" key="2">
    <source>
        <dbReference type="ARBA" id="ARBA00023125"/>
    </source>
</evidence>
<dbReference type="InterPro" id="IPR054015">
    <property type="entry name" value="ExsA-like_N"/>
</dbReference>
<comment type="caution">
    <text evidence="5">The sequence shown here is derived from an EMBL/GenBank/DDBJ whole genome shotgun (WGS) entry which is preliminary data.</text>
</comment>
<dbReference type="InterPro" id="IPR020449">
    <property type="entry name" value="Tscrpt_reg_AraC-type_HTH"/>
</dbReference>
<protein>
    <submittedName>
        <fullName evidence="5">Helix-turn-helix domain-containing protein</fullName>
    </submittedName>
</protein>
<dbReference type="InterPro" id="IPR018060">
    <property type="entry name" value="HTH_AraC"/>
</dbReference>
<evidence type="ECO:0000256" key="1">
    <source>
        <dbReference type="ARBA" id="ARBA00023015"/>
    </source>
</evidence>
<dbReference type="Pfam" id="PF22200">
    <property type="entry name" value="ExsA_N"/>
    <property type="match status" value="1"/>
</dbReference>